<dbReference type="STRING" id="1195236.CTER_0879"/>
<keyword evidence="1" id="KW-0378">Hydrolase</keyword>
<protein>
    <submittedName>
        <fullName evidence="1">Putative metal-dependent hydrolase</fullName>
    </submittedName>
</protein>
<dbReference type="Gene3D" id="3.50.30.50">
    <property type="entry name" value="Putative cyclase"/>
    <property type="match status" value="1"/>
</dbReference>
<organism evidence="1 2">
    <name type="scientific">Ruminiclostridium cellobioparum subsp. termitidis CT1112</name>
    <dbReference type="NCBI Taxonomy" id="1195236"/>
    <lineage>
        <taxon>Bacteria</taxon>
        <taxon>Bacillati</taxon>
        <taxon>Bacillota</taxon>
        <taxon>Clostridia</taxon>
        <taxon>Eubacteriales</taxon>
        <taxon>Oscillospiraceae</taxon>
        <taxon>Ruminiclostridium</taxon>
    </lineage>
</organism>
<gene>
    <name evidence="1" type="ORF">CTER_0879</name>
</gene>
<proteinExistence type="predicted"/>
<dbReference type="SUPFAM" id="SSF102198">
    <property type="entry name" value="Putative cyclase"/>
    <property type="match status" value="1"/>
</dbReference>
<dbReference type="Proteomes" id="UP000014155">
    <property type="component" value="Unassembled WGS sequence"/>
</dbReference>
<dbReference type="GO" id="GO:0019441">
    <property type="term" value="P:L-tryptophan catabolic process to kynurenine"/>
    <property type="evidence" value="ECO:0007669"/>
    <property type="project" value="InterPro"/>
</dbReference>
<dbReference type="eggNOG" id="COG1878">
    <property type="taxonomic scope" value="Bacteria"/>
</dbReference>
<comment type="caution">
    <text evidence="1">The sequence shown here is derived from an EMBL/GenBank/DDBJ whole genome shotgun (WGS) entry which is preliminary data.</text>
</comment>
<evidence type="ECO:0000313" key="2">
    <source>
        <dbReference type="Proteomes" id="UP000014155"/>
    </source>
</evidence>
<dbReference type="EMBL" id="AORV01000021">
    <property type="protein sequence ID" value="EMS73219.1"/>
    <property type="molecule type" value="Genomic_DNA"/>
</dbReference>
<dbReference type="InterPro" id="IPR037175">
    <property type="entry name" value="KFase_sf"/>
</dbReference>
<name>S0FVM1_RUMCE</name>
<dbReference type="PANTHER" id="PTHR31118">
    <property type="entry name" value="CYCLASE-LIKE PROTEIN 2"/>
    <property type="match status" value="1"/>
</dbReference>
<reference evidence="1 2" key="1">
    <citation type="journal article" date="2013" name="Genome Announc.">
        <title>Draft Genome Sequence of the Cellulolytic, Mesophilic, Anaerobic Bacterium Clostridium termitidis Strain CT1112 (DSM 5398).</title>
        <authorList>
            <person name="Lal S."/>
            <person name="Ramachandran U."/>
            <person name="Zhang X."/>
            <person name="Munir R."/>
            <person name="Sparling R."/>
            <person name="Levin D.B."/>
        </authorList>
    </citation>
    <scope>NUCLEOTIDE SEQUENCE [LARGE SCALE GENOMIC DNA]</scope>
    <source>
        <strain evidence="1 2">CT1112</strain>
    </source>
</reference>
<dbReference type="RefSeq" id="WP_004624098.1">
    <property type="nucleotide sequence ID" value="NZ_AORV01000021.1"/>
</dbReference>
<keyword evidence="2" id="KW-1185">Reference proteome</keyword>
<dbReference type="InterPro" id="IPR007325">
    <property type="entry name" value="KFase/CYL"/>
</dbReference>
<sequence length="206" mass="23401">MKYVDLSQPIYTGMPVYPGDSAVVLKHDKVYSRDHYNNHRLETGMHAGTHIDGRMHMLDVDEYIGNMPLEQFSGRGGIIHSENESVISLKPGYQEIIEGKDIILFHTGMDRFYGSEKYYNDHPVLDISICKCLAANNIKLVGVDMPSPDRLPFEIHKFLLQNNIFILENLTNLDLISEADVFEVFAFPLKINADSSMVRAIARIDI</sequence>
<dbReference type="AlphaFoldDB" id="S0FVM1"/>
<dbReference type="PATRIC" id="fig|1195236.3.peg.1171"/>
<dbReference type="PANTHER" id="PTHR31118:SF32">
    <property type="entry name" value="KYNURENINE FORMAMIDASE"/>
    <property type="match status" value="1"/>
</dbReference>
<dbReference type="GO" id="GO:0004061">
    <property type="term" value="F:arylformamidase activity"/>
    <property type="evidence" value="ECO:0007669"/>
    <property type="project" value="InterPro"/>
</dbReference>
<dbReference type="Pfam" id="PF04199">
    <property type="entry name" value="Cyclase"/>
    <property type="match status" value="1"/>
</dbReference>
<accession>S0FVM1</accession>
<evidence type="ECO:0000313" key="1">
    <source>
        <dbReference type="EMBL" id="EMS73219.1"/>
    </source>
</evidence>